<accession>A0AAF3FNU9</accession>
<proteinExistence type="predicted"/>
<dbReference type="AlphaFoldDB" id="A0AAF3FNU9"/>
<protein>
    <submittedName>
        <fullName evidence="2">Uncharacterized protein</fullName>
    </submittedName>
</protein>
<dbReference type="Proteomes" id="UP000887575">
    <property type="component" value="Unassembled WGS sequence"/>
</dbReference>
<organism evidence="1 2">
    <name type="scientific">Mesorhabditis belari</name>
    <dbReference type="NCBI Taxonomy" id="2138241"/>
    <lineage>
        <taxon>Eukaryota</taxon>
        <taxon>Metazoa</taxon>
        <taxon>Ecdysozoa</taxon>
        <taxon>Nematoda</taxon>
        <taxon>Chromadorea</taxon>
        <taxon>Rhabditida</taxon>
        <taxon>Rhabditina</taxon>
        <taxon>Rhabditomorpha</taxon>
        <taxon>Rhabditoidea</taxon>
        <taxon>Rhabditidae</taxon>
        <taxon>Mesorhabditinae</taxon>
        <taxon>Mesorhabditis</taxon>
    </lineage>
</organism>
<sequence length="154" mass="17162">MAMSKYWGDERHPDAIYAVYLKKVRYVPPSGYEGVPRYRPIDPDRVGVNGSPAEMTNGNGCVQNGVSDHLQWESVKERVIKAGTVEKLVDPKDAGSFRPIAILNTQFKLLTGVIARVITEKYNGNRYAFPEEQLAVRTGVKGCETAHLTEIDTH</sequence>
<dbReference type="Gene3D" id="1.20.870.10">
    <property type="entry name" value="Son of sevenless (SoS) protein Chain: S domain 1"/>
    <property type="match status" value="1"/>
</dbReference>
<reference evidence="2" key="1">
    <citation type="submission" date="2024-02" db="UniProtKB">
        <authorList>
            <consortium name="WormBaseParasite"/>
        </authorList>
    </citation>
    <scope>IDENTIFICATION</scope>
</reference>
<name>A0AAF3FNU9_9BILA</name>
<evidence type="ECO:0000313" key="2">
    <source>
        <dbReference type="WBParaSite" id="MBELARI_LOCUS7356"/>
    </source>
</evidence>
<evidence type="ECO:0000313" key="1">
    <source>
        <dbReference type="Proteomes" id="UP000887575"/>
    </source>
</evidence>
<keyword evidence="1" id="KW-1185">Reference proteome</keyword>
<dbReference type="WBParaSite" id="MBELARI_LOCUS7356">
    <property type="protein sequence ID" value="MBELARI_LOCUS7356"/>
    <property type="gene ID" value="MBELARI_LOCUS7356"/>
</dbReference>